<name>A0A9D1T2K2_9BACT</name>
<evidence type="ECO:0000313" key="2">
    <source>
        <dbReference type="Proteomes" id="UP000886812"/>
    </source>
</evidence>
<dbReference type="AlphaFoldDB" id="A0A9D1T2K2"/>
<gene>
    <name evidence="1" type="ORF">IAC75_06840</name>
</gene>
<evidence type="ECO:0000313" key="1">
    <source>
        <dbReference type="EMBL" id="HIV04841.1"/>
    </source>
</evidence>
<sequence>MIKVSPKFVPEIDPAFVPAVLWNREYRKLAEKTADAAPLAIGLERPDGTASVFRTVCLPCTPEFAALNKTYVERIVKFMLWARGGTKIYLSGKYAPDMAKVLAEVYAPNGERAFDYDFFKKTFEHGIEIVVVEESGLPKEAASALPLGRNLDGCRIGFDLGGSDRKCAALIDGKVVFSEEVKWSPYFESDPDYHYNGIMDSLKLARAHLPRVDAIGGSSAGVIINN</sequence>
<organism evidence="1 2">
    <name type="scientific">Candidatus Spyradosoma merdigallinarum</name>
    <dbReference type="NCBI Taxonomy" id="2840950"/>
    <lineage>
        <taxon>Bacteria</taxon>
        <taxon>Pseudomonadati</taxon>
        <taxon>Verrucomicrobiota</taxon>
        <taxon>Opitutia</taxon>
        <taxon>Opitutia incertae sedis</taxon>
        <taxon>Candidatus Spyradosoma</taxon>
    </lineage>
</organism>
<accession>A0A9D1T2K2</accession>
<reference evidence="1" key="2">
    <citation type="journal article" date="2021" name="PeerJ">
        <title>Extensive microbial diversity within the chicken gut microbiome revealed by metagenomics and culture.</title>
        <authorList>
            <person name="Gilroy R."/>
            <person name="Ravi A."/>
            <person name="Getino M."/>
            <person name="Pursley I."/>
            <person name="Horton D.L."/>
            <person name="Alikhan N.F."/>
            <person name="Baker D."/>
            <person name="Gharbi K."/>
            <person name="Hall N."/>
            <person name="Watson M."/>
            <person name="Adriaenssens E.M."/>
            <person name="Foster-Nyarko E."/>
            <person name="Jarju S."/>
            <person name="Secka A."/>
            <person name="Antonio M."/>
            <person name="Oren A."/>
            <person name="Chaudhuri R.R."/>
            <person name="La Ragione R."/>
            <person name="Hildebrand F."/>
            <person name="Pallen M.J."/>
        </authorList>
    </citation>
    <scope>NUCLEOTIDE SEQUENCE</scope>
    <source>
        <strain evidence="1">10669</strain>
    </source>
</reference>
<feature type="non-terminal residue" evidence="1">
    <location>
        <position position="226"/>
    </location>
</feature>
<dbReference type="Proteomes" id="UP000886812">
    <property type="component" value="Unassembled WGS sequence"/>
</dbReference>
<protein>
    <submittedName>
        <fullName evidence="1">ROK family protein</fullName>
    </submittedName>
</protein>
<proteinExistence type="predicted"/>
<comment type="caution">
    <text evidence="1">The sequence shown here is derived from an EMBL/GenBank/DDBJ whole genome shotgun (WGS) entry which is preliminary data.</text>
</comment>
<dbReference type="EMBL" id="DVOG01000182">
    <property type="protein sequence ID" value="HIV04841.1"/>
    <property type="molecule type" value="Genomic_DNA"/>
</dbReference>
<reference evidence="1" key="1">
    <citation type="submission" date="2020-10" db="EMBL/GenBank/DDBJ databases">
        <authorList>
            <person name="Gilroy R."/>
        </authorList>
    </citation>
    <scope>NUCLEOTIDE SEQUENCE</scope>
    <source>
        <strain evidence="1">10669</strain>
    </source>
</reference>